<reference evidence="1 2" key="1">
    <citation type="submission" date="2016-07" db="EMBL/GenBank/DDBJ databases">
        <title>Draft genome of Streptomyces diastatochromogenes.</title>
        <authorList>
            <person name="Podduturi R."/>
            <person name="Lukassen M.B."/>
            <person name="Clausen N."/>
            <person name="Nielsen J.L."/>
            <person name="Jorgensen N.O."/>
        </authorList>
    </citation>
    <scope>NUCLEOTIDE SEQUENCE [LARGE SCALE GENOMIC DNA]</scope>
    <source>
        <strain evidence="1 2">DSM 40608</strain>
    </source>
</reference>
<evidence type="ECO:0000313" key="1">
    <source>
        <dbReference type="EMBL" id="OXZ00298.1"/>
    </source>
</evidence>
<gene>
    <name evidence="1" type="ORF">BEK98_00900</name>
</gene>
<comment type="caution">
    <text evidence="1">The sequence shown here is derived from an EMBL/GenBank/DDBJ whole genome shotgun (WGS) entry which is preliminary data.</text>
</comment>
<keyword evidence="2" id="KW-1185">Reference proteome</keyword>
<dbReference type="AlphaFoldDB" id="A0A233SXD1"/>
<organism evidence="1 2">
    <name type="scientific">Streptomyces diastatochromogenes</name>
    <dbReference type="NCBI Taxonomy" id="42236"/>
    <lineage>
        <taxon>Bacteria</taxon>
        <taxon>Bacillati</taxon>
        <taxon>Actinomycetota</taxon>
        <taxon>Actinomycetes</taxon>
        <taxon>Kitasatosporales</taxon>
        <taxon>Streptomycetaceae</taxon>
        <taxon>Streptomyces</taxon>
    </lineage>
</organism>
<evidence type="ECO:0000313" key="2">
    <source>
        <dbReference type="Proteomes" id="UP000215483"/>
    </source>
</evidence>
<dbReference type="EMBL" id="MCGQ01000002">
    <property type="protein sequence ID" value="OXZ00298.1"/>
    <property type="molecule type" value="Genomic_DNA"/>
</dbReference>
<name>A0A233SXD1_STRDA</name>
<proteinExistence type="predicted"/>
<dbReference type="Proteomes" id="UP000215483">
    <property type="component" value="Unassembled WGS sequence"/>
</dbReference>
<accession>A0A233SXD1</accession>
<sequence length="144" mass="15474">MRSGESRTTKPGCGRFRLAVYRARAPVKAAWMIERMPRLQALDLGVEGQVGLDLAPGGEQCLGVFLKGGQPLVEAADFGGESSALCGECGVPGGTVSAGRRMRPLQQSRRPEIGISQDPDQSRGCHIRRSASCLRCTTSRRRTC</sequence>
<protein>
    <submittedName>
        <fullName evidence="1">Uncharacterized protein</fullName>
    </submittedName>
</protein>